<dbReference type="Pfam" id="PF01485">
    <property type="entry name" value="IBR"/>
    <property type="match status" value="1"/>
</dbReference>
<evidence type="ECO:0000259" key="12">
    <source>
        <dbReference type="PROSITE" id="PS51873"/>
    </source>
</evidence>
<dbReference type="OrthoDB" id="1431934at2759"/>
<dbReference type="GO" id="GO:0008270">
    <property type="term" value="F:zinc ion binding"/>
    <property type="evidence" value="ECO:0007669"/>
    <property type="project" value="UniProtKB-KW"/>
</dbReference>
<dbReference type="STRING" id="50429.A0A2B4SI55"/>
<dbReference type="InterPro" id="IPR013083">
    <property type="entry name" value="Znf_RING/FYVE/PHD"/>
</dbReference>
<evidence type="ECO:0000259" key="11">
    <source>
        <dbReference type="PROSITE" id="PS50089"/>
    </source>
</evidence>
<dbReference type="PANTHER" id="PTHR11685">
    <property type="entry name" value="RBR FAMILY RING FINGER AND IBR DOMAIN-CONTAINING"/>
    <property type="match status" value="1"/>
</dbReference>
<dbReference type="InterPro" id="IPR001841">
    <property type="entry name" value="Znf_RING"/>
</dbReference>
<feature type="compositionally biased region" description="Low complexity" evidence="10">
    <location>
        <begin position="363"/>
        <end position="380"/>
    </location>
</feature>
<feature type="region of interest" description="Disordered" evidence="10">
    <location>
        <begin position="358"/>
        <end position="380"/>
    </location>
</feature>
<reference evidence="14" key="1">
    <citation type="journal article" date="2017" name="bioRxiv">
        <title>Comparative analysis of the genomes of Stylophora pistillata and Acropora digitifera provides evidence for extensive differences between species of corals.</title>
        <authorList>
            <person name="Voolstra C.R."/>
            <person name="Li Y."/>
            <person name="Liew Y.J."/>
            <person name="Baumgarten S."/>
            <person name="Zoccola D."/>
            <person name="Flot J.-F."/>
            <person name="Tambutte S."/>
            <person name="Allemand D."/>
            <person name="Aranda M."/>
        </authorList>
    </citation>
    <scope>NUCLEOTIDE SEQUENCE [LARGE SCALE GENOMIC DNA]</scope>
</reference>
<dbReference type="GO" id="GO:0016567">
    <property type="term" value="P:protein ubiquitination"/>
    <property type="evidence" value="ECO:0007669"/>
    <property type="project" value="InterPro"/>
</dbReference>
<evidence type="ECO:0000313" key="14">
    <source>
        <dbReference type="Proteomes" id="UP000225706"/>
    </source>
</evidence>
<keyword evidence="4" id="KW-0479">Metal-binding</keyword>
<evidence type="ECO:0000256" key="7">
    <source>
        <dbReference type="ARBA" id="ARBA00022786"/>
    </source>
</evidence>
<dbReference type="Gene3D" id="1.20.120.1750">
    <property type="match status" value="1"/>
</dbReference>
<evidence type="ECO:0000256" key="6">
    <source>
        <dbReference type="ARBA" id="ARBA00022771"/>
    </source>
</evidence>
<evidence type="ECO:0000256" key="2">
    <source>
        <dbReference type="ARBA" id="ARBA00012251"/>
    </source>
</evidence>
<evidence type="ECO:0000256" key="1">
    <source>
        <dbReference type="ARBA" id="ARBA00001798"/>
    </source>
</evidence>
<feature type="domain" description="RING-type" evidence="11">
    <location>
        <begin position="586"/>
        <end position="637"/>
    </location>
</feature>
<dbReference type="SUPFAM" id="SSF57850">
    <property type="entry name" value="RING/U-box"/>
    <property type="match status" value="3"/>
</dbReference>
<keyword evidence="5" id="KW-0677">Repeat</keyword>
<proteinExistence type="predicted"/>
<keyword evidence="14" id="KW-1185">Reference proteome</keyword>
<gene>
    <name evidence="13" type="primary">arih1</name>
    <name evidence="13" type="ORF">AWC38_SpisGene6508</name>
</gene>
<dbReference type="InterPro" id="IPR002867">
    <property type="entry name" value="IBR_dom"/>
</dbReference>
<evidence type="ECO:0000256" key="10">
    <source>
        <dbReference type="SAM" id="MobiDB-lite"/>
    </source>
</evidence>
<comment type="catalytic activity">
    <reaction evidence="1">
        <text>[E2 ubiquitin-conjugating enzyme]-S-ubiquitinyl-L-cysteine + [acceptor protein]-L-lysine = [E2 ubiquitin-conjugating enzyme]-L-cysteine + [acceptor protein]-N(6)-ubiquitinyl-L-lysine.</text>
        <dbReference type="EC" id="2.3.2.31"/>
    </reaction>
</comment>
<sequence length="966" mass="110551">MEVKVGYKSSFGDVQYYAIDQDLSAIHSVNKKKIMVWNGKGKYGVKTGRTVRNPFSHFLGREPEVLLKFTRGTENMSKYDMEQFLEENDIGDGLGDFTLSSNRHLRAGSGVHMSSVMYSLKKRKRWTLSEVFKEISGQDTSDASSRPSVTIVRRRMRQEVDADCIAVHKVRENIVYTPRKRKYTRVQDLLKKSDSTELEPEIGYELSYRYPKNEYPECSERYATSYRWSFQYSLKDPCKSRFKNKGVKNKGYRWGLYSDRELRNKEVLKGKRCQAYSTPKIAESKISVMGAKWFSSFKTPRETSSPYSTGFDIGSYIDELSRHPPKKTRQKPNLRHKDGSLSQCFKYGKKSFVFIDPEPSMNTSQNPTTAPSASAPSMIPPSEKKLTAPLQLLLDDLKPEKLTEDWNGMYLEGNSLPRKFTIDLIPLLSPGGSFTNEFCCILFEMTDQLNREMNCRTVAVSLHATKTQDLSGDLCNAMKNFFVELENEKKDFWRVCDAVSCATHYLQCCYQSFLPPMQDSHSHTKIWNSIDVLGSMFGWKSEVLTRVEIKSELRAKIKKIDLLSMDVVIRTDTDDEGIAEPLEKFCGICYKEFENQLLTPFTALKHCLHTFCDECWEVHLKTQISLGNTDLQCPGHKCNVCVDKATILTLVPNWYDKFQSQKIDKVIESSSELRWCPSSKCAKVLKVSASGAMASRSNPVSVACSCGGLWCFQCGKKAHWPASCSGEEKFQEITKQIHAEIKQKGEDCITSVMVRNCPNCRYPIEKHLGCSFMFCIMCQTAFCWECLTPMSKHQEECKQKVQSKEVDLDLVSSSSTHFEEYFSIYLSNKMGQSSKVMFHQRQRLRNFEKIVKSHESLNSSPVFSFDGVVEKILQGGYKNVLRSAAEFKFYSHLTLEGAAKMAILSKSTSKCVKKHMSRLQFIMERIEEIFKCDLKQLLKNNHLRKLSRLLQHGNDCVYAIGQILSD</sequence>
<keyword evidence="7" id="KW-0833">Ubl conjugation pathway</keyword>
<keyword evidence="3" id="KW-0808">Transferase</keyword>
<dbReference type="InterPro" id="IPR031127">
    <property type="entry name" value="E3_UB_ligase_RBR"/>
</dbReference>
<dbReference type="GO" id="GO:0061630">
    <property type="term" value="F:ubiquitin protein ligase activity"/>
    <property type="evidence" value="ECO:0007669"/>
    <property type="project" value="UniProtKB-EC"/>
</dbReference>
<evidence type="ECO:0000313" key="13">
    <source>
        <dbReference type="EMBL" id="PFX28799.1"/>
    </source>
</evidence>
<dbReference type="PROSITE" id="PS51873">
    <property type="entry name" value="TRIAD"/>
    <property type="match status" value="1"/>
</dbReference>
<dbReference type="Proteomes" id="UP000225706">
    <property type="component" value="Unassembled WGS sequence"/>
</dbReference>
<evidence type="ECO:0000256" key="3">
    <source>
        <dbReference type="ARBA" id="ARBA00022679"/>
    </source>
</evidence>
<dbReference type="SMART" id="SM00647">
    <property type="entry name" value="IBR"/>
    <property type="match status" value="2"/>
</dbReference>
<organism evidence="13 14">
    <name type="scientific">Stylophora pistillata</name>
    <name type="common">Smooth cauliflower coral</name>
    <dbReference type="NCBI Taxonomy" id="50429"/>
    <lineage>
        <taxon>Eukaryota</taxon>
        <taxon>Metazoa</taxon>
        <taxon>Cnidaria</taxon>
        <taxon>Anthozoa</taxon>
        <taxon>Hexacorallia</taxon>
        <taxon>Scleractinia</taxon>
        <taxon>Astrocoeniina</taxon>
        <taxon>Pocilloporidae</taxon>
        <taxon>Stylophora</taxon>
    </lineage>
</organism>
<feature type="domain" description="RING-type" evidence="12">
    <location>
        <begin position="582"/>
        <end position="801"/>
    </location>
</feature>
<dbReference type="AlphaFoldDB" id="A0A2B4SI55"/>
<comment type="caution">
    <text evidence="13">The sequence shown here is derived from an EMBL/GenBank/DDBJ whole genome shotgun (WGS) entry which is preliminary data.</text>
</comment>
<evidence type="ECO:0000256" key="5">
    <source>
        <dbReference type="ARBA" id="ARBA00022737"/>
    </source>
</evidence>
<name>A0A2B4SI55_STYPI</name>
<dbReference type="PROSITE" id="PS50089">
    <property type="entry name" value="ZF_RING_2"/>
    <property type="match status" value="1"/>
</dbReference>
<dbReference type="Gene3D" id="3.30.40.10">
    <property type="entry name" value="Zinc/RING finger domain, C3HC4 (zinc finger)"/>
    <property type="match status" value="1"/>
</dbReference>
<dbReference type="EC" id="2.3.2.31" evidence="2"/>
<keyword evidence="6 9" id="KW-0863">Zinc-finger</keyword>
<dbReference type="CDD" id="cd20336">
    <property type="entry name" value="Rcat_RBR"/>
    <property type="match status" value="1"/>
</dbReference>
<dbReference type="EMBL" id="LSMT01000077">
    <property type="protein sequence ID" value="PFX28799.1"/>
    <property type="molecule type" value="Genomic_DNA"/>
</dbReference>
<protein>
    <recommendedName>
        <fullName evidence="2">RBR-type E3 ubiquitin transferase</fullName>
        <ecNumber evidence="2">2.3.2.31</ecNumber>
    </recommendedName>
</protein>
<evidence type="ECO:0000256" key="8">
    <source>
        <dbReference type="ARBA" id="ARBA00022833"/>
    </source>
</evidence>
<evidence type="ECO:0000256" key="9">
    <source>
        <dbReference type="PROSITE-ProRule" id="PRU00175"/>
    </source>
</evidence>
<accession>A0A2B4SI55</accession>
<keyword evidence="8" id="KW-0862">Zinc</keyword>
<dbReference type="InterPro" id="IPR044066">
    <property type="entry name" value="TRIAD_supradom"/>
</dbReference>
<evidence type="ECO:0000256" key="4">
    <source>
        <dbReference type="ARBA" id="ARBA00022723"/>
    </source>
</evidence>